<organism evidence="2 3">
    <name type="scientific">Ciona savignyi</name>
    <name type="common">Pacific transparent sea squirt</name>
    <dbReference type="NCBI Taxonomy" id="51511"/>
    <lineage>
        <taxon>Eukaryota</taxon>
        <taxon>Metazoa</taxon>
        <taxon>Chordata</taxon>
        <taxon>Tunicata</taxon>
        <taxon>Ascidiacea</taxon>
        <taxon>Phlebobranchia</taxon>
        <taxon>Cionidae</taxon>
        <taxon>Ciona</taxon>
    </lineage>
</organism>
<reference evidence="2" key="3">
    <citation type="submission" date="2025-09" db="UniProtKB">
        <authorList>
            <consortium name="Ensembl"/>
        </authorList>
    </citation>
    <scope>IDENTIFICATION</scope>
</reference>
<name>H2YQH2_CIOSA</name>
<reference evidence="2" key="2">
    <citation type="submission" date="2025-08" db="UniProtKB">
        <authorList>
            <consortium name="Ensembl"/>
        </authorList>
    </citation>
    <scope>IDENTIFICATION</scope>
</reference>
<feature type="compositionally biased region" description="Polar residues" evidence="1">
    <location>
        <begin position="36"/>
        <end position="45"/>
    </location>
</feature>
<proteinExistence type="predicted"/>
<accession>H2YQH2</accession>
<evidence type="ECO:0000256" key="1">
    <source>
        <dbReference type="SAM" id="MobiDB-lite"/>
    </source>
</evidence>
<sequence length="89" mass="9374">IPPLDWIQLYTAEFLDHADGAEVEQPLAPHEVFPTNFHTPPSLTASGPPESPLQAPVGVIIGTLHSVSDLRSPSCLALDLGNQIGVGVL</sequence>
<evidence type="ECO:0000313" key="3">
    <source>
        <dbReference type="Proteomes" id="UP000007875"/>
    </source>
</evidence>
<dbReference type="Proteomes" id="UP000007875">
    <property type="component" value="Unassembled WGS sequence"/>
</dbReference>
<dbReference type="Ensembl" id="ENSCSAVT00000007679.1">
    <property type="protein sequence ID" value="ENSCSAVP00000007580.1"/>
    <property type="gene ID" value="ENSCSAVG00000004531.1"/>
</dbReference>
<reference evidence="3" key="1">
    <citation type="submission" date="2003-08" db="EMBL/GenBank/DDBJ databases">
        <authorList>
            <person name="Birren B."/>
            <person name="Nusbaum C."/>
            <person name="Abebe A."/>
            <person name="Abouelleil A."/>
            <person name="Adekoya E."/>
            <person name="Ait-zahra M."/>
            <person name="Allen N."/>
            <person name="Allen T."/>
            <person name="An P."/>
            <person name="Anderson M."/>
            <person name="Anderson S."/>
            <person name="Arachchi H."/>
            <person name="Armbruster J."/>
            <person name="Bachantsang P."/>
            <person name="Baldwin J."/>
            <person name="Barry A."/>
            <person name="Bayul T."/>
            <person name="Blitshsteyn B."/>
            <person name="Bloom T."/>
            <person name="Blye J."/>
            <person name="Boguslavskiy L."/>
            <person name="Borowsky M."/>
            <person name="Boukhgalter B."/>
            <person name="Brunache A."/>
            <person name="Butler J."/>
            <person name="Calixte N."/>
            <person name="Calvo S."/>
            <person name="Camarata J."/>
            <person name="Campo K."/>
            <person name="Chang J."/>
            <person name="Cheshatsang Y."/>
            <person name="Citroen M."/>
            <person name="Collymore A."/>
            <person name="Considine T."/>
            <person name="Cook A."/>
            <person name="Cooke P."/>
            <person name="Corum B."/>
            <person name="Cuomo C."/>
            <person name="David R."/>
            <person name="Dawoe T."/>
            <person name="Degray S."/>
            <person name="Dodge S."/>
            <person name="Dooley K."/>
            <person name="Dorje P."/>
            <person name="Dorjee K."/>
            <person name="Dorris L."/>
            <person name="Duffey N."/>
            <person name="Dupes A."/>
            <person name="Elkins T."/>
            <person name="Engels R."/>
            <person name="Erickson J."/>
            <person name="Farina A."/>
            <person name="Faro S."/>
            <person name="Ferreira P."/>
            <person name="Fischer H."/>
            <person name="Fitzgerald M."/>
            <person name="Foley K."/>
            <person name="Gage D."/>
            <person name="Galagan J."/>
            <person name="Gearin G."/>
            <person name="Gnerre S."/>
            <person name="Gnirke A."/>
            <person name="Goyette A."/>
            <person name="Graham J."/>
            <person name="Grandbois E."/>
            <person name="Gyaltsen K."/>
            <person name="Hafez N."/>
            <person name="Hagopian D."/>
            <person name="Hagos B."/>
            <person name="Hall J."/>
            <person name="Hatcher B."/>
            <person name="Heller A."/>
            <person name="Higgins H."/>
            <person name="Honan T."/>
            <person name="Horn A."/>
            <person name="Houde N."/>
            <person name="Hughes L."/>
            <person name="Hulme W."/>
            <person name="Husby E."/>
            <person name="Iliev I."/>
            <person name="Jaffe D."/>
            <person name="Jones C."/>
            <person name="Kamal M."/>
            <person name="Kamat A."/>
            <person name="Kamvysselis M."/>
            <person name="Karlsson E."/>
            <person name="Kells C."/>
            <person name="Kieu A."/>
            <person name="Kisner P."/>
            <person name="Kodira C."/>
            <person name="Kulbokas E."/>
            <person name="Labutti K."/>
            <person name="Lama D."/>
            <person name="Landers T."/>
            <person name="Leger J."/>
            <person name="Levine S."/>
            <person name="Lewis D."/>
            <person name="Lewis T."/>
            <person name="Lindblad-toh K."/>
            <person name="Liu X."/>
            <person name="Lokyitsang T."/>
            <person name="Lokyitsang Y."/>
            <person name="Lucien O."/>
            <person name="Lui A."/>
            <person name="Ma L.J."/>
            <person name="Mabbitt R."/>
            <person name="Macdonald J."/>
            <person name="Maclean C."/>
            <person name="Major J."/>
            <person name="Manning J."/>
            <person name="Marabella R."/>
            <person name="Maru K."/>
            <person name="Matthews C."/>
            <person name="Mauceli E."/>
            <person name="Mccarthy M."/>
            <person name="Mcdonough S."/>
            <person name="Mcghee T."/>
            <person name="Meldrim J."/>
            <person name="Meneus L."/>
            <person name="Mesirov J."/>
            <person name="Mihalev A."/>
            <person name="Mihova T."/>
            <person name="Mikkelsen T."/>
            <person name="Mlenga V."/>
            <person name="Moru K."/>
            <person name="Mozes J."/>
            <person name="Mulrain L."/>
            <person name="Munson G."/>
            <person name="Naylor J."/>
            <person name="Newes C."/>
            <person name="Nguyen C."/>
            <person name="Nguyen N."/>
            <person name="Nguyen T."/>
            <person name="Nicol R."/>
            <person name="Nielsen C."/>
            <person name="Nizzari M."/>
            <person name="Norbu C."/>
            <person name="Norbu N."/>
            <person name="O'donnell P."/>
            <person name="Okoawo O."/>
            <person name="O'leary S."/>
            <person name="Omotosho B."/>
            <person name="O'neill K."/>
            <person name="Osman S."/>
            <person name="Parker S."/>
            <person name="Perrin D."/>
            <person name="Phunkhang P."/>
            <person name="Piqani B."/>
            <person name="Purcell S."/>
            <person name="Rachupka T."/>
            <person name="Ramasamy U."/>
            <person name="Rameau R."/>
            <person name="Ray V."/>
            <person name="Raymond C."/>
            <person name="Retta R."/>
            <person name="Richardson S."/>
            <person name="Rise C."/>
            <person name="Rodriguez J."/>
            <person name="Rogers J."/>
            <person name="Rogov P."/>
            <person name="Rutman M."/>
            <person name="Schupbach R."/>
            <person name="Seaman C."/>
            <person name="Settipalli S."/>
            <person name="Sharpe T."/>
            <person name="Sheridan J."/>
            <person name="Sherpa N."/>
            <person name="Shi J."/>
            <person name="Smirnov S."/>
            <person name="Smith C."/>
            <person name="Sougnez C."/>
            <person name="Spencer B."/>
            <person name="Stalker J."/>
            <person name="Stange-thomann N."/>
            <person name="Stavropoulos S."/>
            <person name="Stetson K."/>
            <person name="Stone C."/>
            <person name="Stone S."/>
            <person name="Stubbs M."/>
            <person name="Talamas J."/>
            <person name="Tchuinga P."/>
            <person name="Tenzing P."/>
            <person name="Tesfaye S."/>
            <person name="Theodore J."/>
            <person name="Thoulutsang Y."/>
            <person name="Topham K."/>
            <person name="Towey S."/>
            <person name="Tsamla T."/>
            <person name="Tsomo N."/>
            <person name="Vallee D."/>
            <person name="Vassiliev H."/>
            <person name="Venkataraman V."/>
            <person name="Vinson J."/>
            <person name="Vo A."/>
            <person name="Wade C."/>
            <person name="Wang S."/>
            <person name="Wangchuk T."/>
            <person name="Wangdi T."/>
            <person name="Whittaker C."/>
            <person name="Wilkinson J."/>
            <person name="Wu Y."/>
            <person name="Wyman D."/>
            <person name="Yadav S."/>
            <person name="Yang S."/>
            <person name="Yang X."/>
            <person name="Yeager S."/>
            <person name="Yee E."/>
            <person name="Young G."/>
            <person name="Zainoun J."/>
            <person name="Zembeck L."/>
            <person name="Zimmer A."/>
            <person name="Zody M."/>
            <person name="Lander E."/>
        </authorList>
    </citation>
    <scope>NUCLEOTIDE SEQUENCE [LARGE SCALE GENOMIC DNA]</scope>
</reference>
<protein>
    <submittedName>
        <fullName evidence="2">Uncharacterized protein</fullName>
    </submittedName>
</protein>
<dbReference type="AlphaFoldDB" id="H2YQH2"/>
<dbReference type="InParanoid" id="H2YQH2"/>
<keyword evidence="3" id="KW-1185">Reference proteome</keyword>
<feature type="region of interest" description="Disordered" evidence="1">
    <location>
        <begin position="31"/>
        <end position="50"/>
    </location>
</feature>
<dbReference type="HOGENOM" id="CLU_2460363_0_0_1"/>
<evidence type="ECO:0000313" key="2">
    <source>
        <dbReference type="Ensembl" id="ENSCSAVP00000007580.1"/>
    </source>
</evidence>